<evidence type="ECO:0000256" key="1">
    <source>
        <dbReference type="SAM" id="MobiDB-lite"/>
    </source>
</evidence>
<gene>
    <name evidence="3" type="ORF">D6T63_11385</name>
</gene>
<feature type="region of interest" description="Disordered" evidence="1">
    <location>
        <begin position="1"/>
        <end position="80"/>
    </location>
</feature>
<dbReference type="EMBL" id="QZVT01000005">
    <property type="protein sequence ID" value="RJT79207.1"/>
    <property type="molecule type" value="Genomic_DNA"/>
</dbReference>
<keyword evidence="2" id="KW-0812">Transmembrane</keyword>
<keyword evidence="4" id="KW-1185">Reference proteome</keyword>
<evidence type="ECO:0000313" key="3">
    <source>
        <dbReference type="EMBL" id="RJT79207.1"/>
    </source>
</evidence>
<feature type="region of interest" description="Disordered" evidence="1">
    <location>
        <begin position="111"/>
        <end position="170"/>
    </location>
</feature>
<organism evidence="3 4">
    <name type="scientific">Arthrobacter cheniae</name>
    <dbReference type="NCBI Taxonomy" id="1258888"/>
    <lineage>
        <taxon>Bacteria</taxon>
        <taxon>Bacillati</taxon>
        <taxon>Actinomycetota</taxon>
        <taxon>Actinomycetes</taxon>
        <taxon>Micrococcales</taxon>
        <taxon>Micrococcaceae</taxon>
        <taxon>Arthrobacter</taxon>
    </lineage>
</organism>
<protein>
    <submittedName>
        <fullName evidence="3">Uncharacterized protein</fullName>
    </submittedName>
</protein>
<comment type="caution">
    <text evidence="3">The sequence shown here is derived from an EMBL/GenBank/DDBJ whole genome shotgun (WGS) entry which is preliminary data.</text>
</comment>
<evidence type="ECO:0000313" key="4">
    <source>
        <dbReference type="Proteomes" id="UP000272560"/>
    </source>
</evidence>
<name>A0A3A5MDA9_9MICC</name>
<dbReference type="AlphaFoldDB" id="A0A3A5MDA9"/>
<feature type="compositionally biased region" description="Polar residues" evidence="1">
    <location>
        <begin position="1"/>
        <end position="11"/>
    </location>
</feature>
<dbReference type="Proteomes" id="UP000272560">
    <property type="component" value="Unassembled WGS sequence"/>
</dbReference>
<keyword evidence="2" id="KW-0472">Membrane</keyword>
<feature type="transmembrane region" description="Helical" evidence="2">
    <location>
        <begin position="357"/>
        <end position="378"/>
    </location>
</feature>
<dbReference type="OrthoDB" id="4934727at2"/>
<reference evidence="3 4" key="1">
    <citation type="submission" date="2018-09" db="EMBL/GenBank/DDBJ databases">
        <title>Novel species of Arthrobacter.</title>
        <authorList>
            <person name="Liu Q."/>
            <person name="Xin Y.-H."/>
        </authorList>
    </citation>
    <scope>NUCLEOTIDE SEQUENCE [LARGE SCALE GENOMIC DNA]</scope>
    <source>
        <strain evidence="3 4">Hz2</strain>
    </source>
</reference>
<sequence length="380" mass="39886">MSKTTDATRVSGSHEADRTDAGVSDSAGNGGSGPVDGELDGPATGPVVRRSRRAAEAPVDAVPEPDHERQSQARARDREALRAYRALAESQAVRIDDGARVETPTRRQLRLQQVQGRAIAPGTLSEASVDGSSRDPLPGGRRDRRHRTTPTPTVVDSSSGGPGRADPNAGDLRGAVDVTSIEEAVAARQLLVDDARKLAVRMQGEGNDDPFVVDPDVLAQQKALAERAAILNSRARRMQELSEQNQQRIPASNDPAAAHNLSIIAPPEFIRVPGGAQAVLRAPTTSHIPVVIPRPRQVVAETKTPSDQGGNGSDLLVQAQPSAEAAPIGASSAFGLEPLDAMTAGLGRMRRLRYIQYSLVGVGAAALLTGIIMTVSSLNG</sequence>
<proteinExistence type="predicted"/>
<keyword evidence="2" id="KW-1133">Transmembrane helix</keyword>
<feature type="compositionally biased region" description="Basic and acidic residues" evidence="1">
    <location>
        <begin position="64"/>
        <end position="80"/>
    </location>
</feature>
<dbReference type="RefSeq" id="WP_120149152.1">
    <property type="nucleotide sequence ID" value="NZ_QZVT01000005.1"/>
</dbReference>
<evidence type="ECO:0000256" key="2">
    <source>
        <dbReference type="SAM" id="Phobius"/>
    </source>
</evidence>
<accession>A0A3A5MDA9</accession>